<feature type="compositionally biased region" description="Basic and acidic residues" evidence="5">
    <location>
        <begin position="311"/>
        <end position="332"/>
    </location>
</feature>
<feature type="region of interest" description="Disordered" evidence="5">
    <location>
        <begin position="282"/>
        <end position="332"/>
    </location>
</feature>
<dbReference type="InterPro" id="IPR010301">
    <property type="entry name" value="RRP1"/>
</dbReference>
<evidence type="ECO:0000256" key="4">
    <source>
        <dbReference type="ARBA" id="ARBA00023242"/>
    </source>
</evidence>
<evidence type="ECO:0000256" key="3">
    <source>
        <dbReference type="ARBA" id="ARBA00022552"/>
    </source>
</evidence>
<gene>
    <name evidence="6" type="ORF">V1264_016827</name>
</gene>
<reference evidence="6 7" key="1">
    <citation type="submission" date="2024-02" db="EMBL/GenBank/DDBJ databases">
        <title>Chromosome-scale genome assembly of the rough periwinkle Littorina saxatilis.</title>
        <authorList>
            <person name="De Jode A."/>
            <person name="Faria R."/>
            <person name="Formenti G."/>
            <person name="Sims Y."/>
            <person name="Smith T.P."/>
            <person name="Tracey A."/>
            <person name="Wood J.M.D."/>
            <person name="Zagrodzka Z.B."/>
            <person name="Johannesson K."/>
            <person name="Butlin R.K."/>
            <person name="Leder E.H."/>
        </authorList>
    </citation>
    <scope>NUCLEOTIDE SEQUENCE [LARGE SCALE GENOMIC DNA]</scope>
    <source>
        <strain evidence="6">Snail1</strain>
        <tissue evidence="6">Muscle</tissue>
    </source>
</reference>
<dbReference type="PANTHER" id="PTHR13026">
    <property type="entry name" value="NNP-1 PROTEIN NOVEL NUCLEAR PROTEIN 1 NOP52"/>
    <property type="match status" value="1"/>
</dbReference>
<feature type="region of interest" description="Disordered" evidence="5">
    <location>
        <begin position="353"/>
        <end position="438"/>
    </location>
</feature>
<comment type="caution">
    <text evidence="6">The sequence shown here is derived from an EMBL/GenBank/DDBJ whole genome shotgun (WGS) entry which is preliminary data.</text>
</comment>
<evidence type="ECO:0008006" key="8">
    <source>
        <dbReference type="Google" id="ProtNLM"/>
    </source>
</evidence>
<dbReference type="GO" id="GO:0030688">
    <property type="term" value="C:preribosome, small subunit precursor"/>
    <property type="evidence" value="ECO:0007669"/>
    <property type="project" value="InterPro"/>
</dbReference>
<dbReference type="Pfam" id="PF05997">
    <property type="entry name" value="Nop52"/>
    <property type="match status" value="1"/>
</dbReference>
<organism evidence="6 7">
    <name type="scientific">Littorina saxatilis</name>
    <dbReference type="NCBI Taxonomy" id="31220"/>
    <lineage>
        <taxon>Eukaryota</taxon>
        <taxon>Metazoa</taxon>
        <taxon>Spiralia</taxon>
        <taxon>Lophotrochozoa</taxon>
        <taxon>Mollusca</taxon>
        <taxon>Gastropoda</taxon>
        <taxon>Caenogastropoda</taxon>
        <taxon>Littorinimorpha</taxon>
        <taxon>Littorinoidea</taxon>
        <taxon>Littorinidae</taxon>
        <taxon>Littorina</taxon>
    </lineage>
</organism>
<comment type="subcellular location">
    <subcellularLocation>
        <location evidence="1">Nucleus</location>
    </subcellularLocation>
</comment>
<dbReference type="AlphaFoldDB" id="A0AAN9GDY0"/>
<dbReference type="Proteomes" id="UP001374579">
    <property type="component" value="Unassembled WGS sequence"/>
</dbReference>
<name>A0AAN9GDY0_9CAEN</name>
<evidence type="ECO:0000313" key="6">
    <source>
        <dbReference type="EMBL" id="KAK7105453.1"/>
    </source>
</evidence>
<protein>
    <recommendedName>
        <fullName evidence="8">RRP1-like protein</fullName>
    </recommendedName>
</protein>
<dbReference type="GO" id="GO:0005634">
    <property type="term" value="C:nucleus"/>
    <property type="evidence" value="ECO:0007669"/>
    <property type="project" value="UniProtKB-SubCell"/>
</dbReference>
<comment type="similarity">
    <text evidence="2">Belongs to the RRP1 family.</text>
</comment>
<feature type="compositionally biased region" description="Basic residues" evidence="5">
    <location>
        <begin position="416"/>
        <end position="438"/>
    </location>
</feature>
<dbReference type="GO" id="GO:0006364">
    <property type="term" value="P:rRNA processing"/>
    <property type="evidence" value="ECO:0007669"/>
    <property type="project" value="UniProtKB-KW"/>
</dbReference>
<dbReference type="PANTHER" id="PTHR13026:SF0">
    <property type="entry name" value="RIBOSOMAL RNA PROCESSING 1B"/>
    <property type="match status" value="1"/>
</dbReference>
<proteinExistence type="inferred from homology"/>
<keyword evidence="4" id="KW-0539">Nucleus</keyword>
<evidence type="ECO:0000256" key="1">
    <source>
        <dbReference type="ARBA" id="ARBA00004123"/>
    </source>
</evidence>
<dbReference type="EMBL" id="JBAMIC010000007">
    <property type="protein sequence ID" value="KAK7105453.1"/>
    <property type="molecule type" value="Genomic_DNA"/>
</dbReference>
<keyword evidence="3" id="KW-0698">rRNA processing</keyword>
<evidence type="ECO:0000256" key="2">
    <source>
        <dbReference type="ARBA" id="ARBA00006374"/>
    </source>
</evidence>
<sequence>MDQSAEVVFAQRLASNEKTIRDRALKKLRKYLSARGSESAFSRDDLRKLWKGLHYSMWMQDKPLLQEELSARICGLLKVFSDGQSALNFAAAFFATQASEWNRLDQWRMDKYMMLTRDFLRATFEVVKSRSWEGSLVSSLAQLVDEEVLDAAREENPDGLRLHLADIWLEELARVGAGELKENQILTLLKPYVNYIAKSKRDIISDRIRKSIFDTILEGPAAVDVEAEDAEGAEETEDDQPTLQYNLRAIAEALFEQGKQDSVCPRIRRKLYSLVKRFKAAAPPESPKKAEKRKLAEENTPIVKKLKTKKTTADTGKKNTKTVKETPESSERRVVFDLKRNSSRGLQEFVMSAADSPSPYLPSRSPKQGILKDSPGASPSPSLRKISSDKDTPKGKKVLSKGKNSAAKGSKFDGKGKKKKAKMLARKKARMMKKSQHR</sequence>
<evidence type="ECO:0000256" key="5">
    <source>
        <dbReference type="SAM" id="MobiDB-lite"/>
    </source>
</evidence>
<evidence type="ECO:0000313" key="7">
    <source>
        <dbReference type="Proteomes" id="UP001374579"/>
    </source>
</evidence>
<accession>A0AAN9GDY0</accession>
<feature type="compositionally biased region" description="Basic and acidic residues" evidence="5">
    <location>
        <begin position="286"/>
        <end position="297"/>
    </location>
</feature>
<keyword evidence="7" id="KW-1185">Reference proteome</keyword>